<comment type="cofactor">
    <cofactor evidence="16">
        <name>FAD</name>
        <dbReference type="ChEBI" id="CHEBI:57692"/>
    </cofactor>
    <text evidence="16">Binds 1 FAD per subunit.</text>
</comment>
<name>A0A7J6WMM0_THATH</name>
<dbReference type="InterPro" id="IPR036188">
    <property type="entry name" value="FAD/NAD-bd_sf"/>
</dbReference>
<evidence type="ECO:0000256" key="2">
    <source>
        <dbReference type="ARBA" id="ARBA00004229"/>
    </source>
</evidence>
<dbReference type="AlphaFoldDB" id="A0A7J6WMM0"/>
<keyword evidence="8 16" id="KW-0285">Flavoprotein</keyword>
<comment type="caution">
    <text evidence="18">The sequence shown here is derived from an EMBL/GenBank/DDBJ whole genome shotgun (WGS) entry which is preliminary data.</text>
</comment>
<comment type="catalytic activity">
    <reaction evidence="15 16">
        <text>protoporphyrinogen IX + 3 O2 = protoporphyrin IX + 3 H2O2</text>
        <dbReference type="Rhea" id="RHEA:25576"/>
        <dbReference type="ChEBI" id="CHEBI:15379"/>
        <dbReference type="ChEBI" id="CHEBI:16240"/>
        <dbReference type="ChEBI" id="CHEBI:57306"/>
        <dbReference type="ChEBI" id="CHEBI:57307"/>
        <dbReference type="EC" id="1.3.3.4"/>
    </reaction>
</comment>
<evidence type="ECO:0000256" key="6">
    <source>
        <dbReference type="ARBA" id="ARBA00012867"/>
    </source>
</evidence>
<evidence type="ECO:0000313" key="18">
    <source>
        <dbReference type="EMBL" id="KAF5198187.1"/>
    </source>
</evidence>
<dbReference type="EMBL" id="JABWDY010013605">
    <property type="protein sequence ID" value="KAF5198187.1"/>
    <property type="molecule type" value="Genomic_DNA"/>
</dbReference>
<evidence type="ECO:0000259" key="17">
    <source>
        <dbReference type="Pfam" id="PF01593"/>
    </source>
</evidence>
<dbReference type="InterPro" id="IPR004572">
    <property type="entry name" value="Protoporphyrinogen_oxidase"/>
</dbReference>
<comment type="similarity">
    <text evidence="5 16">Belongs to the protoporphyrinogen/coproporphyrinogen oxidase family. Protoporphyrinogen oxidase subfamily.</text>
</comment>
<evidence type="ECO:0000256" key="14">
    <source>
        <dbReference type="ARBA" id="ARBA00023244"/>
    </source>
</evidence>
<dbReference type="Proteomes" id="UP000554482">
    <property type="component" value="Unassembled WGS sequence"/>
</dbReference>
<sequence length="510" mass="55147">MAVTLTDLLPSLSIRRTFPSKSFFSSKPSRILITTRRRRAIHCSIAKESSSSSTISPSSTIYQSGDGDGSILDCVVVGAGISGLCIAQALATKHAEIARNVDCGLKDDLVFGDPNAPRFVLWNEKLRPVPSGPMDLPFFDLMSFTGKLRAGFGAFGLRPPPPGHEESVEEFVRRNLGSEVFERLIEPFCSGVYAGDPAKLSMKAAFGKVWNLEQNGGSIIGGAFKAFQDRRKNPKPPRDPRLPAPKGQTVCSFKKGLSMLPEALSKRLEGKVKLFWKLLSIKKLDRGYTLTYETPEGLISVQTKSIILTVPSHVASSLLRPLSTLAADTLSKFYYPPVAAVSISYPKEAIRKECLIDGELKGFGQLHPRSQGVETLGTIYSSSLFPNRAPPGRVLLLNYIGGATNPGILSKTDGELVEAVDRDLRKMLINSNAKGPLALAVRVWPQAIPQFLVGHLDLLEAAKGAVRDSSLNGLFLGGNYVTGVALGRCVEGANESAAELSKFLLEYSLK</sequence>
<dbReference type="PANTHER" id="PTHR42923:SF3">
    <property type="entry name" value="PROTOPORPHYRINOGEN OXIDASE"/>
    <property type="match status" value="1"/>
</dbReference>
<dbReference type="GO" id="GO:0009534">
    <property type="term" value="C:chloroplast thylakoid"/>
    <property type="evidence" value="ECO:0007669"/>
    <property type="project" value="TreeGrafter"/>
</dbReference>
<dbReference type="PANTHER" id="PTHR42923">
    <property type="entry name" value="PROTOPORPHYRINOGEN OXIDASE"/>
    <property type="match status" value="1"/>
</dbReference>
<comment type="subcellular location">
    <subcellularLocation>
        <location evidence="2 16">Plastid</location>
        <location evidence="2 16">Chloroplast</location>
    </subcellularLocation>
</comment>
<keyword evidence="10 16" id="KW-0274">FAD</keyword>
<dbReference type="SUPFAM" id="SSF54373">
    <property type="entry name" value="FAD-linked reductases, C-terminal domain"/>
    <property type="match status" value="1"/>
</dbReference>
<evidence type="ECO:0000256" key="4">
    <source>
        <dbReference type="ARBA" id="ARBA00005173"/>
    </source>
</evidence>
<evidence type="ECO:0000256" key="16">
    <source>
        <dbReference type="RuleBase" id="RU367069"/>
    </source>
</evidence>
<evidence type="ECO:0000256" key="13">
    <source>
        <dbReference type="ARBA" id="ARBA00023133"/>
    </source>
</evidence>
<protein>
    <recommendedName>
        <fullName evidence="6 16">Protoporphyrinogen oxidase</fullName>
        <ecNumber evidence="6 16">1.3.3.4</ecNumber>
    </recommendedName>
</protein>
<keyword evidence="13 16" id="KW-0350">Heme biosynthesis</keyword>
<dbReference type="Pfam" id="PF01593">
    <property type="entry name" value="Amino_oxidase"/>
    <property type="match status" value="1"/>
</dbReference>
<dbReference type="NCBIfam" id="TIGR00562">
    <property type="entry name" value="proto_IX_ox"/>
    <property type="match status" value="1"/>
</dbReference>
<keyword evidence="14 16" id="KW-0627">Porphyrin biosynthesis</keyword>
<evidence type="ECO:0000256" key="7">
    <source>
        <dbReference type="ARBA" id="ARBA00022528"/>
    </source>
</evidence>
<dbReference type="GO" id="GO:0006782">
    <property type="term" value="P:protoporphyrinogen IX biosynthetic process"/>
    <property type="evidence" value="ECO:0007669"/>
    <property type="project" value="UniProtKB-UniRule"/>
</dbReference>
<evidence type="ECO:0000256" key="10">
    <source>
        <dbReference type="ARBA" id="ARBA00022827"/>
    </source>
</evidence>
<dbReference type="Gene3D" id="1.10.3110.10">
    <property type="entry name" value="protoporphyrinogen ix oxidase, domain 3"/>
    <property type="match status" value="1"/>
</dbReference>
<gene>
    <name evidence="18" type="ORF">FRX31_012224</name>
</gene>
<comment type="pathway">
    <text evidence="4">Porphyrin-containing compound metabolism; chlorophyll biosynthesis.</text>
</comment>
<evidence type="ECO:0000256" key="5">
    <source>
        <dbReference type="ARBA" id="ARBA00010551"/>
    </source>
</evidence>
<comment type="pathway">
    <text evidence="3 16">Porphyrin-containing compound metabolism; protoporphyrin-IX biosynthesis; protoporphyrin-IX from protoporphyrinogen-IX: step 1/1.</text>
</comment>
<proteinExistence type="inferred from homology"/>
<evidence type="ECO:0000313" key="19">
    <source>
        <dbReference type="Proteomes" id="UP000554482"/>
    </source>
</evidence>
<dbReference type="EC" id="1.3.3.4" evidence="6 16"/>
<evidence type="ECO:0000256" key="8">
    <source>
        <dbReference type="ARBA" id="ARBA00022630"/>
    </source>
</evidence>
<evidence type="ECO:0000256" key="9">
    <source>
        <dbReference type="ARBA" id="ARBA00022640"/>
    </source>
</evidence>
<dbReference type="OrthoDB" id="419752at2759"/>
<dbReference type="Gene3D" id="3.90.660.20">
    <property type="entry name" value="Protoporphyrinogen oxidase, mitochondrial, domain 2"/>
    <property type="match status" value="1"/>
</dbReference>
<evidence type="ECO:0000256" key="12">
    <source>
        <dbReference type="ARBA" id="ARBA00023002"/>
    </source>
</evidence>
<keyword evidence="11" id="KW-0809">Transit peptide</keyword>
<accession>A0A7J6WMM0</accession>
<organism evidence="18 19">
    <name type="scientific">Thalictrum thalictroides</name>
    <name type="common">Rue-anemone</name>
    <name type="synonym">Anemone thalictroides</name>
    <dbReference type="NCBI Taxonomy" id="46969"/>
    <lineage>
        <taxon>Eukaryota</taxon>
        <taxon>Viridiplantae</taxon>
        <taxon>Streptophyta</taxon>
        <taxon>Embryophyta</taxon>
        <taxon>Tracheophyta</taxon>
        <taxon>Spermatophyta</taxon>
        <taxon>Magnoliopsida</taxon>
        <taxon>Ranunculales</taxon>
        <taxon>Ranunculaceae</taxon>
        <taxon>Thalictroideae</taxon>
        <taxon>Thalictrum</taxon>
    </lineage>
</organism>
<dbReference type="InterPro" id="IPR002937">
    <property type="entry name" value="Amino_oxidase"/>
</dbReference>
<keyword evidence="9" id="KW-0934">Plastid</keyword>
<evidence type="ECO:0000256" key="1">
    <source>
        <dbReference type="ARBA" id="ARBA00002600"/>
    </source>
</evidence>
<dbReference type="FunFam" id="1.10.3110.10:FF:000002">
    <property type="entry name" value="Protoporphyrinogen oxidase"/>
    <property type="match status" value="1"/>
</dbReference>
<evidence type="ECO:0000256" key="15">
    <source>
        <dbReference type="ARBA" id="ARBA00047554"/>
    </source>
</evidence>
<evidence type="ECO:0000256" key="11">
    <source>
        <dbReference type="ARBA" id="ARBA00022946"/>
    </source>
</evidence>
<keyword evidence="19" id="KW-1185">Reference proteome</keyword>
<dbReference type="InterPro" id="IPR050464">
    <property type="entry name" value="Zeta_carotene_desat/Oxidored"/>
</dbReference>
<dbReference type="UniPathway" id="UPA00251">
    <property type="reaction ID" value="UER00324"/>
</dbReference>
<comment type="function">
    <text evidence="1 16">Catalyzes the 6-electron oxidation of protoporphyrinogen-IX to form protoporphyrin-IX.</text>
</comment>
<evidence type="ECO:0000256" key="3">
    <source>
        <dbReference type="ARBA" id="ARBA00005073"/>
    </source>
</evidence>
<reference evidence="18 19" key="1">
    <citation type="submission" date="2020-06" db="EMBL/GenBank/DDBJ databases">
        <title>Transcriptomic and genomic resources for Thalictrum thalictroides and T. hernandezii: Facilitating candidate gene discovery in an emerging model plant lineage.</title>
        <authorList>
            <person name="Arias T."/>
            <person name="Riano-Pachon D.M."/>
            <person name="Di Stilio V.S."/>
        </authorList>
    </citation>
    <scope>NUCLEOTIDE SEQUENCE [LARGE SCALE GENOMIC DNA]</scope>
    <source>
        <strain evidence="19">cv. WT478/WT964</strain>
        <tissue evidence="18">Leaves</tissue>
    </source>
</reference>
<keyword evidence="12 16" id="KW-0560">Oxidoreductase</keyword>
<dbReference type="SUPFAM" id="SSF51905">
    <property type="entry name" value="FAD/NAD(P)-binding domain"/>
    <property type="match status" value="1"/>
</dbReference>
<dbReference type="Gene3D" id="3.50.50.60">
    <property type="entry name" value="FAD/NAD(P)-binding domain"/>
    <property type="match status" value="1"/>
</dbReference>
<keyword evidence="7" id="KW-0150">Chloroplast</keyword>
<feature type="domain" description="Amine oxidase" evidence="17">
    <location>
        <begin position="102"/>
        <end position="497"/>
    </location>
</feature>
<dbReference type="GO" id="GO:0004729">
    <property type="term" value="F:oxygen-dependent protoporphyrinogen oxidase activity"/>
    <property type="evidence" value="ECO:0007669"/>
    <property type="project" value="UniProtKB-UniRule"/>
</dbReference>